<accession>A0A2R6WUV6</accession>
<dbReference type="EMBL" id="KZ772728">
    <property type="protein sequence ID" value="PTQ37646.1"/>
    <property type="molecule type" value="Genomic_DNA"/>
</dbReference>
<reference evidence="2" key="1">
    <citation type="journal article" date="2017" name="Cell">
        <title>Insights into land plant evolution garnered from the Marchantia polymorpha genome.</title>
        <authorList>
            <person name="Bowman J.L."/>
            <person name="Kohchi T."/>
            <person name="Yamato K.T."/>
            <person name="Jenkins J."/>
            <person name="Shu S."/>
            <person name="Ishizaki K."/>
            <person name="Yamaoka S."/>
            <person name="Nishihama R."/>
            <person name="Nakamura Y."/>
            <person name="Berger F."/>
            <person name="Adam C."/>
            <person name="Aki S.S."/>
            <person name="Althoff F."/>
            <person name="Araki T."/>
            <person name="Arteaga-Vazquez M.A."/>
            <person name="Balasubrmanian S."/>
            <person name="Barry K."/>
            <person name="Bauer D."/>
            <person name="Boehm C.R."/>
            <person name="Briginshaw L."/>
            <person name="Caballero-Perez J."/>
            <person name="Catarino B."/>
            <person name="Chen F."/>
            <person name="Chiyoda S."/>
            <person name="Chovatia M."/>
            <person name="Davies K.M."/>
            <person name="Delmans M."/>
            <person name="Demura T."/>
            <person name="Dierschke T."/>
            <person name="Dolan L."/>
            <person name="Dorantes-Acosta A.E."/>
            <person name="Eklund D.M."/>
            <person name="Florent S.N."/>
            <person name="Flores-Sandoval E."/>
            <person name="Fujiyama A."/>
            <person name="Fukuzawa H."/>
            <person name="Galik B."/>
            <person name="Grimanelli D."/>
            <person name="Grimwood J."/>
            <person name="Grossniklaus U."/>
            <person name="Hamada T."/>
            <person name="Haseloff J."/>
            <person name="Hetherington A.J."/>
            <person name="Higo A."/>
            <person name="Hirakawa Y."/>
            <person name="Hundley H.N."/>
            <person name="Ikeda Y."/>
            <person name="Inoue K."/>
            <person name="Inoue S.I."/>
            <person name="Ishida S."/>
            <person name="Jia Q."/>
            <person name="Kakita M."/>
            <person name="Kanazawa T."/>
            <person name="Kawai Y."/>
            <person name="Kawashima T."/>
            <person name="Kennedy M."/>
            <person name="Kinose K."/>
            <person name="Kinoshita T."/>
            <person name="Kohara Y."/>
            <person name="Koide E."/>
            <person name="Komatsu K."/>
            <person name="Kopischke S."/>
            <person name="Kubo M."/>
            <person name="Kyozuka J."/>
            <person name="Lagercrantz U."/>
            <person name="Lin S.S."/>
            <person name="Lindquist E."/>
            <person name="Lipzen A.M."/>
            <person name="Lu C.W."/>
            <person name="De Luna E."/>
            <person name="Martienssen R.A."/>
            <person name="Minamino N."/>
            <person name="Mizutani M."/>
            <person name="Mizutani M."/>
            <person name="Mochizuki N."/>
            <person name="Monte I."/>
            <person name="Mosher R."/>
            <person name="Nagasaki H."/>
            <person name="Nakagami H."/>
            <person name="Naramoto S."/>
            <person name="Nishitani K."/>
            <person name="Ohtani M."/>
            <person name="Okamoto T."/>
            <person name="Okumura M."/>
            <person name="Phillips J."/>
            <person name="Pollak B."/>
            <person name="Reinders A."/>
            <person name="Rovekamp M."/>
            <person name="Sano R."/>
            <person name="Sawa S."/>
            <person name="Schmid M.W."/>
            <person name="Shirakawa M."/>
            <person name="Solano R."/>
            <person name="Spunde A."/>
            <person name="Suetsugu N."/>
            <person name="Sugano S."/>
            <person name="Sugiyama A."/>
            <person name="Sun R."/>
            <person name="Suzuki Y."/>
            <person name="Takenaka M."/>
            <person name="Takezawa D."/>
            <person name="Tomogane H."/>
            <person name="Tsuzuki M."/>
            <person name="Ueda T."/>
            <person name="Umeda M."/>
            <person name="Ward J.M."/>
            <person name="Watanabe Y."/>
            <person name="Yazaki K."/>
            <person name="Yokoyama R."/>
            <person name="Yoshitake Y."/>
            <person name="Yotsui I."/>
            <person name="Zachgo S."/>
            <person name="Schmutz J."/>
        </authorList>
    </citation>
    <scope>NUCLEOTIDE SEQUENCE [LARGE SCALE GENOMIC DNA]</scope>
    <source>
        <strain evidence="2">Tak-1</strain>
    </source>
</reference>
<dbReference type="AlphaFoldDB" id="A0A2R6WUV6"/>
<keyword evidence="2" id="KW-1185">Reference proteome</keyword>
<organism evidence="1 2">
    <name type="scientific">Marchantia polymorpha</name>
    <name type="common">Common liverwort</name>
    <name type="synonym">Marchantia aquatica</name>
    <dbReference type="NCBI Taxonomy" id="3197"/>
    <lineage>
        <taxon>Eukaryota</taxon>
        <taxon>Viridiplantae</taxon>
        <taxon>Streptophyta</taxon>
        <taxon>Embryophyta</taxon>
        <taxon>Marchantiophyta</taxon>
        <taxon>Marchantiopsida</taxon>
        <taxon>Marchantiidae</taxon>
        <taxon>Marchantiales</taxon>
        <taxon>Marchantiaceae</taxon>
        <taxon>Marchantia</taxon>
    </lineage>
</organism>
<protein>
    <submittedName>
        <fullName evidence="1">Uncharacterized protein</fullName>
    </submittedName>
</protein>
<proteinExistence type="predicted"/>
<gene>
    <name evidence="1" type="ORF">MARPO_0056s0096</name>
</gene>
<sequence>MCSSQMDCFRASTLPTQGSLRVNFEPHGTLRCAACTWSYMDKFKDYISGGWNVVLDCQRTRLNLLQDASSSSLEIARREKGRSLLQCWLRR</sequence>
<evidence type="ECO:0000313" key="1">
    <source>
        <dbReference type="EMBL" id="PTQ37646.1"/>
    </source>
</evidence>
<dbReference type="Proteomes" id="UP000244005">
    <property type="component" value="Unassembled WGS sequence"/>
</dbReference>
<evidence type="ECO:0000313" key="2">
    <source>
        <dbReference type="Proteomes" id="UP000244005"/>
    </source>
</evidence>
<name>A0A2R6WUV6_MARPO</name>
<dbReference type="Gramene" id="Mp6g15840.1">
    <property type="protein sequence ID" value="Mp6g15840.1.cds1"/>
    <property type="gene ID" value="Mp6g15840"/>
</dbReference>